<dbReference type="Proteomes" id="UP000033097">
    <property type="component" value="Chromosome"/>
</dbReference>
<dbReference type="NCBIfam" id="TIGR00392">
    <property type="entry name" value="ileS"/>
    <property type="match status" value="1"/>
</dbReference>
<evidence type="ECO:0000256" key="10">
    <source>
        <dbReference type="HAMAP-Rule" id="MF_02003"/>
    </source>
</evidence>
<dbReference type="PANTHER" id="PTHR42780:SF1">
    <property type="entry name" value="ISOLEUCINE--TRNA LIGASE, CYTOPLASMIC"/>
    <property type="match status" value="1"/>
</dbReference>
<dbReference type="GO" id="GO:0000049">
    <property type="term" value="F:tRNA binding"/>
    <property type="evidence" value="ECO:0007669"/>
    <property type="project" value="InterPro"/>
</dbReference>
<keyword evidence="1 10" id="KW-0963">Cytoplasm</keyword>
<dbReference type="SUPFAM" id="SSF47323">
    <property type="entry name" value="Anticodon-binding domain of a subclass of class I aminoacyl-tRNA synthetases"/>
    <property type="match status" value="1"/>
</dbReference>
<dbReference type="SUPFAM" id="SSF50677">
    <property type="entry name" value="ValRS/IleRS/LeuRS editing domain"/>
    <property type="match status" value="1"/>
</dbReference>
<comment type="subunit">
    <text evidence="10">Monomer.</text>
</comment>
<evidence type="ECO:0000256" key="8">
    <source>
        <dbReference type="ARBA" id="ARBA00023146"/>
    </source>
</evidence>
<comment type="domain">
    <text evidence="10">IleRS has two distinct active sites: one for aminoacylation and one for editing. The misactivated valine is translocated from the active site to the editing site, which sterically excludes the correctly activated isoleucine. The single editing site contains two valyl binding pockets, one specific for each substrate (Val-AMP or Val-tRNA(Ile)).</text>
</comment>
<evidence type="ECO:0000256" key="9">
    <source>
        <dbReference type="ARBA" id="ARBA00048359"/>
    </source>
</evidence>
<keyword evidence="3 10" id="KW-0479">Metal-binding</keyword>
<evidence type="ECO:0000256" key="1">
    <source>
        <dbReference type="ARBA" id="ARBA00022490"/>
    </source>
</evidence>
<dbReference type="GO" id="GO:0008270">
    <property type="term" value="F:zinc ion binding"/>
    <property type="evidence" value="ECO:0007669"/>
    <property type="project" value="UniProtKB-UniRule"/>
</dbReference>
<dbReference type="AlphaFoldDB" id="A0A0E3LUA1"/>
<keyword evidence="8 10" id="KW-0030">Aminoacyl-tRNA synthetase</keyword>
<dbReference type="InterPro" id="IPR013155">
    <property type="entry name" value="M/V/L/I-tRNA-synth_anticd-bd"/>
</dbReference>
<dbReference type="HOGENOM" id="CLU_001493_1_1_2"/>
<dbReference type="InterPro" id="IPR009008">
    <property type="entry name" value="Val/Leu/Ile-tRNA-synth_edit"/>
</dbReference>
<keyword evidence="4 10" id="KW-0547">Nucleotide-binding</keyword>
<comment type="catalytic activity">
    <reaction evidence="9 10">
        <text>tRNA(Ile) + L-isoleucine + ATP = L-isoleucyl-tRNA(Ile) + AMP + diphosphate</text>
        <dbReference type="Rhea" id="RHEA:11060"/>
        <dbReference type="Rhea" id="RHEA-COMP:9666"/>
        <dbReference type="Rhea" id="RHEA-COMP:9695"/>
        <dbReference type="ChEBI" id="CHEBI:30616"/>
        <dbReference type="ChEBI" id="CHEBI:33019"/>
        <dbReference type="ChEBI" id="CHEBI:58045"/>
        <dbReference type="ChEBI" id="CHEBI:78442"/>
        <dbReference type="ChEBI" id="CHEBI:78528"/>
        <dbReference type="ChEBI" id="CHEBI:456215"/>
        <dbReference type="EC" id="6.1.1.5"/>
    </reaction>
</comment>
<dbReference type="KEGG" id="mmj:MSMAS_1715"/>
<dbReference type="GeneID" id="24839399"/>
<dbReference type="Gene3D" id="3.40.50.620">
    <property type="entry name" value="HUPs"/>
    <property type="match status" value="2"/>
</dbReference>
<dbReference type="InterPro" id="IPR033709">
    <property type="entry name" value="Anticodon_Ile_ABEc"/>
</dbReference>
<dbReference type="GO" id="GO:0002161">
    <property type="term" value="F:aminoacyl-tRNA deacylase activity"/>
    <property type="evidence" value="ECO:0007669"/>
    <property type="project" value="InterPro"/>
</dbReference>
<accession>A0A0E3LUA1</accession>
<keyword evidence="6 10" id="KW-0067">ATP-binding</keyword>
<dbReference type="STRING" id="213585.MSMAS_1715"/>
<dbReference type="GO" id="GO:0005737">
    <property type="term" value="C:cytoplasm"/>
    <property type="evidence" value="ECO:0007669"/>
    <property type="project" value="UniProtKB-SubCell"/>
</dbReference>
<protein>
    <recommendedName>
        <fullName evidence="10">Isoleucine--tRNA ligase</fullName>
        <ecNumber evidence="10">6.1.1.5</ecNumber>
    </recommendedName>
    <alternativeName>
        <fullName evidence="10">Isoleucyl-tRNA synthetase</fullName>
        <shortName evidence="10">IleRS</shortName>
    </alternativeName>
</protein>
<evidence type="ECO:0000313" key="13">
    <source>
        <dbReference type="EMBL" id="AKB64911.1"/>
    </source>
</evidence>
<feature type="domain" description="Methionyl/Valyl/Leucyl/Isoleucyl-tRNA synthetase anticodon-binding" evidence="12">
    <location>
        <begin position="684"/>
        <end position="835"/>
    </location>
</feature>
<dbReference type="RefSeq" id="WP_048045741.1">
    <property type="nucleotide sequence ID" value="NZ_CP009512.1"/>
</dbReference>
<comment type="function">
    <text evidence="10">Catalyzes the attachment of isoleucine to tRNA(Ile). As IleRS can inadvertently accommodate and process structurally similar amino acids such as valine, to avoid such errors it has two additional distinct tRNA(Ile)-dependent editing activities. One activity is designated as 'pretransfer' editing and involves the hydrolysis of activated Val-AMP. The other activity is designated 'posttransfer' editing and involves deacylation of mischarged Val-tRNA(Ile).</text>
</comment>
<dbReference type="CDD" id="cd00818">
    <property type="entry name" value="IleRS_core"/>
    <property type="match status" value="1"/>
</dbReference>
<gene>
    <name evidence="10" type="primary">ileS</name>
    <name evidence="13" type="ORF">MSMAS_1715</name>
</gene>
<dbReference type="SUPFAM" id="SSF52374">
    <property type="entry name" value="Nucleotidylyl transferase"/>
    <property type="match status" value="1"/>
</dbReference>
<sequence>MIKEITAKYDAEQIEKKVTQFWEDSDAYRKTREHRKSGKRLFFVDGPPYTTGHIHLGTAWNKIIKDSILRYYSMNNRYILERPGWDMHGLPIEVKVEGVLGFKSKKDIESFGVENFIEKCKEFAIKQKQAMTEQFQRLGVWLQWPDPYMTLKDEYIEAAWWTLKQASEKDLLEVGKRSVNWCPRCETAIADSEVEYSERTDPSIYVKFRVKGEENTFIVIWTTTPWTIPANVAVAVHPAYEYSKFRAIRQDGSEEILIAATELIKNVLKQGRYTDFEVLETMLGEELTKLEYESPVGDLVPVQNEIKHGVYLADFVTVENTGCVHIAPGHGMDDFNLGAKHKLPILCPVGSNGSYTEEAGEYAGKNVKEANPIIIEDLKARNRLLAEGTVTHRYGHCWRCKTPIIYLATEQWFLKVTEIKEKMLEEIDAVDWYPDWAGSARFRTWVEGARDWCISRQRYWGIPIPVWKCKKCGKLEVIGTKAELLEKAGLNGDIELHRPYVDRVTVPCECGGEKKRVEDVFDVWFDSAVASWATLKFPQTRDQFDEWWPADFITEGHDQTRGWFYSQLGASMVGFGRAPYKSVLMHGFTLDAGGKKMSKSLGNVISPLEIIDRFGADTLRAYVLSSSAPWDDLKFNLEEVETVHRSINILWNVFRFPLPYMALDNFDPMQVSLDSVRDALREEDRWILSRAQSVVKSVDEAMSGYLLHKAVREILDFTLEDLSRWYIQLIRPRTWTEADDPDKLAAYCVLYEVYVTITKLISPFMPYLAEEMYQNLIRNVDPKAPESVHMCDWPKVNEAYLDTELEEAMNTARSIVEAASNARQKAGRKLRWPVSRIVVSPESEDAARAVERLRSVLMDQTNSKDIVLTGVGKSWDELGLEVIPDPGKIGPVFKRDAGKVVPALQKVDGFALKKAFDEAGEFELTLADGSTVKVSPEMANFKETLPEGTASAESDAGPVYVDANLTPELEAEGYAREVIRRLQDMRKELDLVVDENIQVSVRIEDERVLKLVETLKDLIAEEVRADVFDIGSGVDVSGDLVKDWDVEGIAMKMGIAKK</sequence>
<evidence type="ECO:0000256" key="4">
    <source>
        <dbReference type="ARBA" id="ARBA00022741"/>
    </source>
</evidence>
<evidence type="ECO:0000256" key="6">
    <source>
        <dbReference type="ARBA" id="ARBA00022840"/>
    </source>
</evidence>
<dbReference type="PATRIC" id="fig|213585.10.peg.2172"/>
<evidence type="ECO:0000313" key="14">
    <source>
        <dbReference type="Proteomes" id="UP000033097"/>
    </source>
</evidence>
<organism evidence="13 14">
    <name type="scientific">Methanosarcina mazei S-6</name>
    <dbReference type="NCBI Taxonomy" id="213585"/>
    <lineage>
        <taxon>Archaea</taxon>
        <taxon>Methanobacteriati</taxon>
        <taxon>Methanobacteriota</taxon>
        <taxon>Stenosarchaea group</taxon>
        <taxon>Methanomicrobia</taxon>
        <taxon>Methanosarcinales</taxon>
        <taxon>Methanosarcinaceae</taxon>
        <taxon>Methanosarcina</taxon>
    </lineage>
</organism>
<evidence type="ECO:0000256" key="5">
    <source>
        <dbReference type="ARBA" id="ARBA00022833"/>
    </source>
</evidence>
<comment type="cofactor">
    <cofactor evidence="10">
        <name>Zn(2+)</name>
        <dbReference type="ChEBI" id="CHEBI:29105"/>
    </cofactor>
</comment>
<dbReference type="GO" id="GO:0004822">
    <property type="term" value="F:isoleucine-tRNA ligase activity"/>
    <property type="evidence" value="ECO:0007669"/>
    <property type="project" value="UniProtKB-UniRule"/>
</dbReference>
<dbReference type="PRINTS" id="PR00984">
    <property type="entry name" value="TRNASYNTHILE"/>
</dbReference>
<keyword evidence="7 10" id="KW-0648">Protein biosynthesis</keyword>
<dbReference type="CDD" id="cd07961">
    <property type="entry name" value="Anticodon_Ia_Ile_ABEc"/>
    <property type="match status" value="1"/>
</dbReference>
<dbReference type="InterPro" id="IPR009080">
    <property type="entry name" value="tRNAsynth_Ia_anticodon-bd"/>
</dbReference>
<feature type="binding site" evidence="10">
    <location>
        <position position="599"/>
    </location>
    <ligand>
        <name>ATP</name>
        <dbReference type="ChEBI" id="CHEBI:30616"/>
    </ligand>
</feature>
<dbReference type="InterPro" id="IPR014729">
    <property type="entry name" value="Rossmann-like_a/b/a_fold"/>
</dbReference>
<keyword evidence="5 10" id="KW-0862">Zinc</keyword>
<comment type="similarity">
    <text evidence="10">Belongs to the class-I aminoacyl-tRNA synthetase family. IleS type 2 subfamily.</text>
</comment>
<evidence type="ECO:0000256" key="3">
    <source>
        <dbReference type="ARBA" id="ARBA00022723"/>
    </source>
</evidence>
<feature type="short sequence motif" description="'HIGH' region" evidence="10">
    <location>
        <begin position="48"/>
        <end position="58"/>
    </location>
</feature>
<comment type="subcellular location">
    <subcellularLocation>
        <location evidence="10">Cytoplasm</location>
    </subcellularLocation>
</comment>
<dbReference type="EMBL" id="CP009512">
    <property type="protein sequence ID" value="AKB64911.1"/>
    <property type="molecule type" value="Genomic_DNA"/>
</dbReference>
<dbReference type="Pfam" id="PF19302">
    <property type="entry name" value="DUF5915"/>
    <property type="match status" value="1"/>
</dbReference>
<dbReference type="GO" id="GO:0006428">
    <property type="term" value="P:isoleucyl-tRNA aminoacylation"/>
    <property type="evidence" value="ECO:0007669"/>
    <property type="project" value="UniProtKB-UniRule"/>
</dbReference>
<feature type="domain" description="Aminoacyl-tRNA synthetase class Ia" evidence="11">
    <location>
        <begin position="18"/>
        <end position="633"/>
    </location>
</feature>
<dbReference type="InterPro" id="IPR002300">
    <property type="entry name" value="aa-tRNA-synth_Ia"/>
</dbReference>
<dbReference type="Gene3D" id="3.30.720.200">
    <property type="match status" value="1"/>
</dbReference>
<name>A0A0E3LUA1_METMZ</name>
<evidence type="ECO:0000256" key="2">
    <source>
        <dbReference type="ARBA" id="ARBA00022598"/>
    </source>
</evidence>
<dbReference type="Gene3D" id="1.10.730.10">
    <property type="entry name" value="Isoleucyl-tRNA Synthetase, Domain 1"/>
    <property type="match status" value="1"/>
</dbReference>
<feature type="short sequence motif" description="'KMSKS' region" evidence="10">
    <location>
        <begin position="596"/>
        <end position="600"/>
    </location>
</feature>
<keyword evidence="2 10" id="KW-0436">Ligase</keyword>
<dbReference type="GO" id="GO:0005524">
    <property type="term" value="F:ATP binding"/>
    <property type="evidence" value="ECO:0007669"/>
    <property type="project" value="UniProtKB-UniRule"/>
</dbReference>
<dbReference type="FunFam" id="3.40.50.620:FF:000286">
    <property type="entry name" value="Isoleucine--tRNA ligase"/>
    <property type="match status" value="1"/>
</dbReference>
<dbReference type="Pfam" id="PF00133">
    <property type="entry name" value="tRNA-synt_1"/>
    <property type="match status" value="1"/>
</dbReference>
<dbReference type="PROSITE" id="PS00178">
    <property type="entry name" value="AA_TRNA_LIGASE_I"/>
    <property type="match status" value="1"/>
</dbReference>
<dbReference type="InterPro" id="IPR002301">
    <property type="entry name" value="Ile-tRNA-ligase"/>
</dbReference>
<dbReference type="PANTHER" id="PTHR42780">
    <property type="entry name" value="SOLEUCYL-TRNA SYNTHETASE"/>
    <property type="match status" value="1"/>
</dbReference>
<evidence type="ECO:0000259" key="11">
    <source>
        <dbReference type="Pfam" id="PF00133"/>
    </source>
</evidence>
<dbReference type="EC" id="6.1.1.5" evidence="10"/>
<proteinExistence type="inferred from homology"/>
<reference evidence="13 14" key="1">
    <citation type="submission" date="2014-07" db="EMBL/GenBank/DDBJ databases">
        <title>Methanogenic archaea and the global carbon cycle.</title>
        <authorList>
            <person name="Henriksen J.R."/>
            <person name="Luke J."/>
            <person name="Reinhart S."/>
            <person name="Benedict M.N."/>
            <person name="Youngblut N.D."/>
            <person name="Metcalf M.E."/>
            <person name="Whitaker R.J."/>
            <person name="Metcalf W.W."/>
        </authorList>
    </citation>
    <scope>NUCLEOTIDE SEQUENCE [LARGE SCALE GENOMIC DNA]</scope>
    <source>
        <strain evidence="13 14">S-6</strain>
    </source>
</reference>
<dbReference type="HAMAP" id="MF_02003">
    <property type="entry name" value="Ile_tRNA_synth_type2"/>
    <property type="match status" value="1"/>
</dbReference>
<dbReference type="InterPro" id="IPR001412">
    <property type="entry name" value="aa-tRNA-synth_I_CS"/>
</dbReference>
<evidence type="ECO:0000256" key="7">
    <source>
        <dbReference type="ARBA" id="ARBA00022917"/>
    </source>
</evidence>
<dbReference type="FunFam" id="1.10.730.10:FF:000033">
    <property type="entry name" value="Valine--tRNA ligase"/>
    <property type="match status" value="1"/>
</dbReference>
<dbReference type="InterPro" id="IPR023586">
    <property type="entry name" value="Ile-tRNA-ligase_type2"/>
</dbReference>
<evidence type="ECO:0000259" key="12">
    <source>
        <dbReference type="Pfam" id="PF08264"/>
    </source>
</evidence>
<dbReference type="Pfam" id="PF08264">
    <property type="entry name" value="Anticodon_1"/>
    <property type="match status" value="1"/>
</dbReference>